<dbReference type="GO" id="GO:0005634">
    <property type="term" value="C:nucleus"/>
    <property type="evidence" value="ECO:0007669"/>
    <property type="project" value="TreeGrafter"/>
</dbReference>
<evidence type="ECO:0000313" key="4">
    <source>
        <dbReference type="Proteomes" id="UP001302602"/>
    </source>
</evidence>
<dbReference type="GO" id="GO:0016538">
    <property type="term" value="F:cyclin-dependent protein serine/threonine kinase regulator activity"/>
    <property type="evidence" value="ECO:0007669"/>
    <property type="project" value="TreeGrafter"/>
</dbReference>
<comment type="caution">
    <text evidence="3">The sequence shown here is derived from an EMBL/GenBank/DDBJ whole genome shotgun (WGS) entry which is preliminary data.</text>
</comment>
<keyword evidence="4" id="KW-1185">Reference proteome</keyword>
<dbReference type="GO" id="GO:0000307">
    <property type="term" value="C:cyclin-dependent protein kinase holoenzyme complex"/>
    <property type="evidence" value="ECO:0007669"/>
    <property type="project" value="TreeGrafter"/>
</dbReference>
<feature type="compositionally biased region" description="Basic residues" evidence="1">
    <location>
        <begin position="7"/>
        <end position="16"/>
    </location>
</feature>
<protein>
    <recommendedName>
        <fullName evidence="2">Cyclin N-terminal domain-containing protein</fullName>
    </recommendedName>
</protein>
<feature type="region of interest" description="Disordered" evidence="1">
    <location>
        <begin position="1"/>
        <end position="23"/>
    </location>
</feature>
<dbReference type="CDD" id="cd20557">
    <property type="entry name" value="CYCLIN_ScPCL1-like"/>
    <property type="match status" value="1"/>
</dbReference>
<reference evidence="3" key="1">
    <citation type="journal article" date="2023" name="Mol. Phylogenet. Evol.">
        <title>Genome-scale phylogeny and comparative genomics of the fungal order Sordariales.</title>
        <authorList>
            <person name="Hensen N."/>
            <person name="Bonometti L."/>
            <person name="Westerberg I."/>
            <person name="Brannstrom I.O."/>
            <person name="Guillou S."/>
            <person name="Cros-Aarteil S."/>
            <person name="Calhoun S."/>
            <person name="Haridas S."/>
            <person name="Kuo A."/>
            <person name="Mondo S."/>
            <person name="Pangilinan J."/>
            <person name="Riley R."/>
            <person name="LaButti K."/>
            <person name="Andreopoulos B."/>
            <person name="Lipzen A."/>
            <person name="Chen C."/>
            <person name="Yan M."/>
            <person name="Daum C."/>
            <person name="Ng V."/>
            <person name="Clum A."/>
            <person name="Steindorff A."/>
            <person name="Ohm R.A."/>
            <person name="Martin F."/>
            <person name="Silar P."/>
            <person name="Natvig D.O."/>
            <person name="Lalanne C."/>
            <person name="Gautier V."/>
            <person name="Ament-Velasquez S.L."/>
            <person name="Kruys A."/>
            <person name="Hutchinson M.I."/>
            <person name="Powell A.J."/>
            <person name="Barry K."/>
            <person name="Miller A.N."/>
            <person name="Grigoriev I.V."/>
            <person name="Debuchy R."/>
            <person name="Gladieux P."/>
            <person name="Hiltunen Thoren M."/>
            <person name="Johannesson H."/>
        </authorList>
    </citation>
    <scope>NUCLEOTIDE SEQUENCE</scope>
    <source>
        <strain evidence="3">CBS 731.68</strain>
    </source>
</reference>
<dbReference type="Pfam" id="PF00134">
    <property type="entry name" value="Cyclin_N"/>
    <property type="match status" value="1"/>
</dbReference>
<accession>A0AAN6YZJ3</accession>
<gene>
    <name evidence="3" type="ORF">N657DRAFT_581745</name>
</gene>
<sequence>MANLTSNKKRRGKSKNQPKFGSLLNKPINGELISYVAQMAANVVPCDPDPPWPLSATYSKDIPPLEAFISHLVAGSNVPTSTFLTSLVYLARIKSRLPPGTRGFRCTRHRIFLASLILADKYVNDVCYKNSSWAHLSIMNWENSNFGFLTSEVTAAEKELLSLLDYNVRITQEDLQEQLLPLK</sequence>
<dbReference type="EMBL" id="MU853249">
    <property type="protein sequence ID" value="KAK4119378.1"/>
    <property type="molecule type" value="Genomic_DNA"/>
</dbReference>
<dbReference type="RefSeq" id="XP_062643151.1">
    <property type="nucleotide sequence ID" value="XM_062789565.1"/>
</dbReference>
<name>A0AAN6YZJ3_9PEZI</name>
<dbReference type="AlphaFoldDB" id="A0AAN6YZJ3"/>
<dbReference type="InterPro" id="IPR036915">
    <property type="entry name" value="Cyclin-like_sf"/>
</dbReference>
<evidence type="ECO:0000256" key="1">
    <source>
        <dbReference type="SAM" id="MobiDB-lite"/>
    </source>
</evidence>
<reference evidence="3" key="2">
    <citation type="submission" date="2023-05" db="EMBL/GenBank/DDBJ databases">
        <authorList>
            <consortium name="Lawrence Berkeley National Laboratory"/>
            <person name="Steindorff A."/>
            <person name="Hensen N."/>
            <person name="Bonometti L."/>
            <person name="Westerberg I."/>
            <person name="Brannstrom I.O."/>
            <person name="Guillou S."/>
            <person name="Cros-Aarteil S."/>
            <person name="Calhoun S."/>
            <person name="Haridas S."/>
            <person name="Kuo A."/>
            <person name="Mondo S."/>
            <person name="Pangilinan J."/>
            <person name="Riley R."/>
            <person name="Labutti K."/>
            <person name="Andreopoulos B."/>
            <person name="Lipzen A."/>
            <person name="Chen C."/>
            <person name="Yanf M."/>
            <person name="Daum C."/>
            <person name="Ng V."/>
            <person name="Clum A."/>
            <person name="Ohm R."/>
            <person name="Martin F."/>
            <person name="Silar P."/>
            <person name="Natvig D."/>
            <person name="Lalanne C."/>
            <person name="Gautier V."/>
            <person name="Ament-Velasquez S.L."/>
            <person name="Kruys A."/>
            <person name="Hutchinson M.I."/>
            <person name="Powell A.J."/>
            <person name="Barry K."/>
            <person name="Miller A.N."/>
            <person name="Grigoriev I.V."/>
            <person name="Debuchy R."/>
            <person name="Gladieux P."/>
            <person name="Thoren M.H."/>
            <person name="Johannesson H."/>
        </authorList>
    </citation>
    <scope>NUCLEOTIDE SEQUENCE</scope>
    <source>
        <strain evidence="3">CBS 731.68</strain>
    </source>
</reference>
<proteinExistence type="predicted"/>
<dbReference type="GeneID" id="87826335"/>
<organism evidence="3 4">
    <name type="scientific">Parathielavia appendiculata</name>
    <dbReference type="NCBI Taxonomy" id="2587402"/>
    <lineage>
        <taxon>Eukaryota</taxon>
        <taxon>Fungi</taxon>
        <taxon>Dikarya</taxon>
        <taxon>Ascomycota</taxon>
        <taxon>Pezizomycotina</taxon>
        <taxon>Sordariomycetes</taxon>
        <taxon>Sordariomycetidae</taxon>
        <taxon>Sordariales</taxon>
        <taxon>Chaetomiaceae</taxon>
        <taxon>Parathielavia</taxon>
    </lineage>
</organism>
<dbReference type="SUPFAM" id="SSF47954">
    <property type="entry name" value="Cyclin-like"/>
    <property type="match status" value="1"/>
</dbReference>
<evidence type="ECO:0000259" key="2">
    <source>
        <dbReference type="Pfam" id="PF00134"/>
    </source>
</evidence>
<dbReference type="InterPro" id="IPR006671">
    <property type="entry name" value="Cyclin_N"/>
</dbReference>
<feature type="domain" description="Cyclin N-terminal" evidence="2">
    <location>
        <begin position="68"/>
        <end position="168"/>
    </location>
</feature>
<dbReference type="PANTHER" id="PTHR15615:SF10">
    <property type="entry name" value="PHO85 CYCLIN-2-RELATED"/>
    <property type="match status" value="1"/>
</dbReference>
<dbReference type="InterPro" id="IPR013922">
    <property type="entry name" value="Cyclin_PHO80-like"/>
</dbReference>
<dbReference type="PANTHER" id="PTHR15615">
    <property type="match status" value="1"/>
</dbReference>
<evidence type="ECO:0000313" key="3">
    <source>
        <dbReference type="EMBL" id="KAK4119378.1"/>
    </source>
</evidence>
<dbReference type="Proteomes" id="UP001302602">
    <property type="component" value="Unassembled WGS sequence"/>
</dbReference>
<dbReference type="Gene3D" id="1.10.472.10">
    <property type="entry name" value="Cyclin-like"/>
    <property type="match status" value="1"/>
</dbReference>
<dbReference type="GO" id="GO:0019901">
    <property type="term" value="F:protein kinase binding"/>
    <property type="evidence" value="ECO:0007669"/>
    <property type="project" value="InterPro"/>
</dbReference>